<feature type="binding site" evidence="10">
    <location>
        <position position="15"/>
    </location>
    <ligand>
        <name>NAD(+)</name>
        <dbReference type="ChEBI" id="CHEBI:57540"/>
    </ligand>
</feature>
<evidence type="ECO:0000256" key="2">
    <source>
        <dbReference type="ARBA" id="ARBA00009233"/>
    </source>
</evidence>
<gene>
    <name evidence="11" type="ORF">MBAV_004278</name>
</gene>
<keyword evidence="3 8" id="KW-0444">Lipid biosynthesis</keyword>
<dbReference type="Gene3D" id="3.40.50.720">
    <property type="entry name" value="NAD(P)-binding Rossmann-like Domain"/>
    <property type="match status" value="1"/>
</dbReference>
<keyword evidence="7 8" id="KW-0275">Fatty acid biosynthesis</keyword>
<feature type="binding site" evidence="10">
    <location>
        <begin position="63"/>
        <end position="64"/>
    </location>
    <ligand>
        <name>NAD(+)</name>
        <dbReference type="ChEBI" id="CHEBI:57540"/>
    </ligand>
</feature>
<reference evidence="11 12" key="1">
    <citation type="submission" date="2015-02" db="EMBL/GenBank/DDBJ databases">
        <title>Single-cell genomics of uncultivated deep-branching MTB reveals a conserved set of magnetosome genes.</title>
        <authorList>
            <person name="Kolinko S."/>
            <person name="Richter M."/>
            <person name="Glockner F.O."/>
            <person name="Brachmann A."/>
            <person name="Schuler D."/>
        </authorList>
    </citation>
    <scope>NUCLEOTIDE SEQUENCE [LARGE SCALE GENOMIC DNA]</scope>
    <source>
        <strain evidence="11">TM-1</strain>
    </source>
</reference>
<keyword evidence="5 8" id="KW-0560">Oxidoreductase</keyword>
<protein>
    <recommendedName>
        <fullName evidence="8">Enoyl-[acyl-carrier-protein] reductase [NADH]</fullName>
        <ecNumber evidence="8">1.3.1.9</ecNumber>
    </recommendedName>
</protein>
<dbReference type="GO" id="GO:0006633">
    <property type="term" value="P:fatty acid biosynthetic process"/>
    <property type="evidence" value="ECO:0007669"/>
    <property type="project" value="UniProtKB-KW"/>
</dbReference>
<feature type="binding site" evidence="10">
    <location>
        <position position="91"/>
    </location>
    <ligand>
        <name>NAD(+)</name>
        <dbReference type="ChEBI" id="CHEBI:57540"/>
    </ligand>
</feature>
<evidence type="ECO:0000256" key="4">
    <source>
        <dbReference type="ARBA" id="ARBA00022832"/>
    </source>
</evidence>
<dbReference type="Pfam" id="PF13561">
    <property type="entry name" value="adh_short_C2"/>
    <property type="match status" value="1"/>
</dbReference>
<dbReference type="PANTHER" id="PTHR43159">
    <property type="entry name" value="ENOYL-[ACYL-CARRIER-PROTEIN] REDUCTASE"/>
    <property type="match status" value="1"/>
</dbReference>
<evidence type="ECO:0000256" key="8">
    <source>
        <dbReference type="PIRNR" id="PIRNR000094"/>
    </source>
</evidence>
<comment type="caution">
    <text evidence="11">The sequence shown here is derived from an EMBL/GenBank/DDBJ whole genome shotgun (WGS) entry which is preliminary data.</text>
</comment>
<evidence type="ECO:0000313" key="11">
    <source>
        <dbReference type="EMBL" id="KJU83529.1"/>
    </source>
</evidence>
<evidence type="ECO:0000256" key="3">
    <source>
        <dbReference type="ARBA" id="ARBA00022516"/>
    </source>
</evidence>
<keyword evidence="8 10" id="KW-0520">NAD</keyword>
<dbReference type="PIRSF" id="PIRSF000094">
    <property type="entry name" value="Enoyl-ACP_rdct"/>
    <property type="match status" value="1"/>
</dbReference>
<dbReference type="AlphaFoldDB" id="A0A0F3GNH9"/>
<evidence type="ECO:0000256" key="1">
    <source>
        <dbReference type="ARBA" id="ARBA00005194"/>
    </source>
</evidence>
<feature type="binding site" evidence="10">
    <location>
        <begin position="21"/>
        <end position="22"/>
    </location>
    <ligand>
        <name>NAD(+)</name>
        <dbReference type="ChEBI" id="CHEBI:57540"/>
    </ligand>
</feature>
<sequence length="277" mass="30471">MSFLGLENKKIIVFGVRNKKSIAYHTATLLQQEGAECLFIVRDEDIKAKVAALFPGKEIFTCDVKEQKSIEDLYTNISSRYQKIDGMLHSIAFANIPDNYVSFHEMNKTDFLEAIDISCFSLTNLANTFKGIFAHDASVVTLSVPFTRIAVECYGYMAPVKAALESSVVYLAKSFSNFSNVRFNVVASGFLKTTSAAGIPGFVSNYIYSEKTNFRKKALDASEIADVIVYLLSKRSAVINGQIIVSDAGTMLNPYDKEILDALIKNKNQSGVSGVNG</sequence>
<keyword evidence="4" id="KW-0276">Fatty acid metabolism</keyword>
<proteinExistence type="inferred from homology"/>
<evidence type="ECO:0000313" key="12">
    <source>
        <dbReference type="Proteomes" id="UP000033423"/>
    </source>
</evidence>
<comment type="similarity">
    <text evidence="2 8">Belongs to the short-chain dehydrogenases/reductases (SDR) family. FabI subfamily.</text>
</comment>
<evidence type="ECO:0000256" key="6">
    <source>
        <dbReference type="ARBA" id="ARBA00023098"/>
    </source>
</evidence>
<name>A0A0F3GNH9_9BACT</name>
<evidence type="ECO:0000256" key="7">
    <source>
        <dbReference type="ARBA" id="ARBA00023160"/>
    </source>
</evidence>
<comment type="pathway">
    <text evidence="1">Lipid metabolism; fatty acid biosynthesis.</text>
</comment>
<evidence type="ECO:0000256" key="5">
    <source>
        <dbReference type="ARBA" id="ARBA00023002"/>
    </source>
</evidence>
<dbReference type="InterPro" id="IPR036291">
    <property type="entry name" value="NAD(P)-bd_dom_sf"/>
</dbReference>
<dbReference type="SUPFAM" id="SSF51735">
    <property type="entry name" value="NAD(P)-binding Rossmann-fold domains"/>
    <property type="match status" value="1"/>
</dbReference>
<dbReference type="InterPro" id="IPR002347">
    <property type="entry name" value="SDR_fam"/>
</dbReference>
<evidence type="ECO:0000256" key="10">
    <source>
        <dbReference type="PIRSR" id="PIRSR000094-3"/>
    </source>
</evidence>
<feature type="binding site" evidence="10">
    <location>
        <position position="161"/>
    </location>
    <ligand>
        <name>NAD(+)</name>
        <dbReference type="ChEBI" id="CHEBI:57540"/>
    </ligand>
</feature>
<organism evidence="11 12">
    <name type="scientific">Candidatus Magnetobacterium bavaricum</name>
    <dbReference type="NCBI Taxonomy" id="29290"/>
    <lineage>
        <taxon>Bacteria</taxon>
        <taxon>Pseudomonadati</taxon>
        <taxon>Nitrospirota</taxon>
        <taxon>Thermodesulfovibrionia</taxon>
        <taxon>Thermodesulfovibrionales</taxon>
        <taxon>Candidatus Magnetobacteriaceae</taxon>
        <taxon>Candidatus Magnetobacterium</taxon>
    </lineage>
</organism>
<dbReference type="EC" id="1.3.1.9" evidence="8"/>
<dbReference type="Proteomes" id="UP000033423">
    <property type="component" value="Unassembled WGS sequence"/>
</dbReference>
<feature type="binding site" evidence="9">
    <location>
        <position position="94"/>
    </location>
    <ligand>
        <name>substrate</name>
    </ligand>
</feature>
<comment type="catalytic activity">
    <reaction evidence="8">
        <text>a 2,3-saturated acyl-[ACP] + NAD(+) = a (2E)-enoyl-[ACP] + NADH + H(+)</text>
        <dbReference type="Rhea" id="RHEA:10240"/>
        <dbReference type="Rhea" id="RHEA-COMP:9925"/>
        <dbReference type="Rhea" id="RHEA-COMP:9926"/>
        <dbReference type="ChEBI" id="CHEBI:15378"/>
        <dbReference type="ChEBI" id="CHEBI:57540"/>
        <dbReference type="ChEBI" id="CHEBI:57945"/>
        <dbReference type="ChEBI" id="CHEBI:78784"/>
        <dbReference type="ChEBI" id="CHEBI:78785"/>
        <dbReference type="EC" id="1.3.1.9"/>
    </reaction>
</comment>
<dbReference type="EMBL" id="LACI01001855">
    <property type="protein sequence ID" value="KJU83529.1"/>
    <property type="molecule type" value="Genomic_DNA"/>
</dbReference>
<keyword evidence="12" id="KW-1185">Reference proteome</keyword>
<dbReference type="PANTHER" id="PTHR43159:SF2">
    <property type="entry name" value="ENOYL-[ACYL-CARRIER-PROTEIN] REDUCTASE [NADH], CHLOROPLASTIC"/>
    <property type="match status" value="1"/>
</dbReference>
<dbReference type="GO" id="GO:0004318">
    <property type="term" value="F:enoyl-[acyl-carrier-protein] reductase (NADH) activity"/>
    <property type="evidence" value="ECO:0007669"/>
    <property type="project" value="UniProtKB-EC"/>
</dbReference>
<accession>A0A0F3GNH9</accession>
<dbReference type="InterPro" id="IPR014358">
    <property type="entry name" value="Enoyl-ACP_Rdtase_NADH"/>
</dbReference>
<dbReference type="PATRIC" id="fig|29290.4.peg.5669"/>
<evidence type="ECO:0000256" key="9">
    <source>
        <dbReference type="PIRSR" id="PIRSR000094-2"/>
    </source>
</evidence>
<keyword evidence="6" id="KW-0443">Lipid metabolism</keyword>